<dbReference type="PANTHER" id="PTHR30383:SF5">
    <property type="entry name" value="SGNH HYDROLASE-TYPE ESTERASE DOMAIN-CONTAINING PROTEIN"/>
    <property type="match status" value="1"/>
</dbReference>
<feature type="chain" id="PRO_5046867225" evidence="1">
    <location>
        <begin position="22"/>
        <end position="250"/>
    </location>
</feature>
<evidence type="ECO:0000256" key="1">
    <source>
        <dbReference type="SAM" id="SignalP"/>
    </source>
</evidence>
<dbReference type="SUPFAM" id="SSF52266">
    <property type="entry name" value="SGNH hydrolase"/>
    <property type="match status" value="1"/>
</dbReference>
<sequence>MRFAAMLLPLAAAIAPSSAVARGAAPQGSAAEQEAEHRLHTDWAWLGRYQGDNAALRPTGGARIVFIGDSITQGWIDKVPGFFREGRIDRGIGGQTTPQMLLRFRQDVIDLHPAAVQIMGGTNDIAGNTGPMTPEQTKANIMSMAELARANGIRVILASIPPAANFPWRPGLSTAPRIAAINAWLKDYAARTGATYADYWTALHDGDALRSALTYDGVHPNEAGYAAMAPVAERAIRDALSRPTPRQPAR</sequence>
<keyword evidence="1" id="KW-0732">Signal</keyword>
<reference evidence="3 4" key="1">
    <citation type="submission" date="2023-12" db="EMBL/GenBank/DDBJ databases">
        <title>Gut-associated functions are favored during microbiome assembly across C. elegans life.</title>
        <authorList>
            <person name="Zimmermann J."/>
        </authorList>
    </citation>
    <scope>NUCLEOTIDE SEQUENCE [LARGE SCALE GENOMIC DNA]</scope>
    <source>
        <strain evidence="3 4">JUb134</strain>
    </source>
</reference>
<dbReference type="InterPro" id="IPR013830">
    <property type="entry name" value="SGNH_hydro"/>
</dbReference>
<comment type="caution">
    <text evidence="3">The sequence shown here is derived from an EMBL/GenBank/DDBJ whole genome shotgun (WGS) entry which is preliminary data.</text>
</comment>
<feature type="domain" description="SGNH hydrolase-type esterase" evidence="2">
    <location>
        <begin position="66"/>
        <end position="227"/>
    </location>
</feature>
<evidence type="ECO:0000313" key="4">
    <source>
        <dbReference type="Proteomes" id="UP001380365"/>
    </source>
</evidence>
<gene>
    <name evidence="3" type="ORF">WH159_14935</name>
</gene>
<dbReference type="InterPro" id="IPR036514">
    <property type="entry name" value="SGNH_hydro_sf"/>
</dbReference>
<protein>
    <submittedName>
        <fullName evidence="3">SGNH/GDSL hydrolase family protein</fullName>
    </submittedName>
</protein>
<dbReference type="Gene3D" id="3.40.50.1110">
    <property type="entry name" value="SGNH hydrolase"/>
    <property type="match status" value="1"/>
</dbReference>
<keyword evidence="3" id="KW-0378">Hydrolase</keyword>
<dbReference type="CDD" id="cd04501">
    <property type="entry name" value="SGNH_hydrolase_like_4"/>
    <property type="match status" value="1"/>
</dbReference>
<evidence type="ECO:0000259" key="2">
    <source>
        <dbReference type="Pfam" id="PF13472"/>
    </source>
</evidence>
<organism evidence="3 4">
    <name type="scientific">Sphingomonas molluscorum</name>
    <dbReference type="NCBI Taxonomy" id="418184"/>
    <lineage>
        <taxon>Bacteria</taxon>
        <taxon>Pseudomonadati</taxon>
        <taxon>Pseudomonadota</taxon>
        <taxon>Alphaproteobacteria</taxon>
        <taxon>Sphingomonadales</taxon>
        <taxon>Sphingomonadaceae</taxon>
        <taxon>Sphingomonas</taxon>
    </lineage>
</organism>
<name>A0ABU8Q8L6_9SPHN</name>
<dbReference type="PANTHER" id="PTHR30383">
    <property type="entry name" value="THIOESTERASE 1/PROTEASE 1/LYSOPHOSPHOLIPASE L1"/>
    <property type="match status" value="1"/>
</dbReference>
<proteinExistence type="predicted"/>
<keyword evidence="4" id="KW-1185">Reference proteome</keyword>
<dbReference type="InterPro" id="IPR051532">
    <property type="entry name" value="Ester_Hydrolysis_Enzymes"/>
</dbReference>
<evidence type="ECO:0000313" key="3">
    <source>
        <dbReference type="EMBL" id="MEJ5095824.1"/>
    </source>
</evidence>
<feature type="signal peptide" evidence="1">
    <location>
        <begin position="1"/>
        <end position="21"/>
    </location>
</feature>
<dbReference type="EMBL" id="JBBGZA010000001">
    <property type="protein sequence ID" value="MEJ5095824.1"/>
    <property type="molecule type" value="Genomic_DNA"/>
</dbReference>
<dbReference type="Proteomes" id="UP001380365">
    <property type="component" value="Unassembled WGS sequence"/>
</dbReference>
<accession>A0ABU8Q8L6</accession>
<dbReference type="Pfam" id="PF13472">
    <property type="entry name" value="Lipase_GDSL_2"/>
    <property type="match status" value="1"/>
</dbReference>
<dbReference type="GO" id="GO:0016787">
    <property type="term" value="F:hydrolase activity"/>
    <property type="evidence" value="ECO:0007669"/>
    <property type="project" value="UniProtKB-KW"/>
</dbReference>